<organism evidence="3 4">
    <name type="scientific">Azospirillum thermophilum</name>
    <dbReference type="NCBI Taxonomy" id="2202148"/>
    <lineage>
        <taxon>Bacteria</taxon>
        <taxon>Pseudomonadati</taxon>
        <taxon>Pseudomonadota</taxon>
        <taxon>Alphaproteobacteria</taxon>
        <taxon>Rhodospirillales</taxon>
        <taxon>Azospirillaceae</taxon>
        <taxon>Azospirillum</taxon>
    </lineage>
</organism>
<evidence type="ECO:0000313" key="4">
    <source>
        <dbReference type="Proteomes" id="UP000245629"/>
    </source>
</evidence>
<evidence type="ECO:0000256" key="1">
    <source>
        <dbReference type="SAM" id="MobiDB-lite"/>
    </source>
</evidence>
<feature type="compositionally biased region" description="Low complexity" evidence="1">
    <location>
        <begin position="1"/>
        <end position="17"/>
    </location>
</feature>
<accession>A0A2S2CM39</accession>
<evidence type="ECO:0000313" key="3">
    <source>
        <dbReference type="EMBL" id="AWK85541.1"/>
    </source>
</evidence>
<name>A0A2S2CM39_9PROT</name>
<evidence type="ECO:0000256" key="2">
    <source>
        <dbReference type="SAM" id="Phobius"/>
    </source>
</evidence>
<dbReference type="RefSeq" id="WP_109324855.1">
    <property type="nucleotide sequence ID" value="NZ_CP029352.1"/>
</dbReference>
<reference evidence="4" key="1">
    <citation type="submission" date="2018-05" db="EMBL/GenBank/DDBJ databases">
        <title>Azospirillum thermophila sp. nov., a novel isolated from hot spring.</title>
        <authorList>
            <person name="Zhao Z."/>
        </authorList>
    </citation>
    <scope>NUCLEOTIDE SEQUENCE [LARGE SCALE GENOMIC DNA]</scope>
    <source>
        <strain evidence="4">CFH 70021</strain>
    </source>
</reference>
<feature type="transmembrane region" description="Helical" evidence="2">
    <location>
        <begin position="53"/>
        <end position="77"/>
    </location>
</feature>
<protein>
    <submittedName>
        <fullName evidence="3">Uncharacterized protein</fullName>
    </submittedName>
</protein>
<sequence>MSSTTTRPPEPETGPSPLDVEPCGRAAGGGRRPLGRPFPEPAVEKIRGPKLAALWLTLMAAAWAVMIGAGYGFYVLVSGSLL</sequence>
<keyword evidence="2" id="KW-0812">Transmembrane</keyword>
<feature type="region of interest" description="Disordered" evidence="1">
    <location>
        <begin position="1"/>
        <end position="42"/>
    </location>
</feature>
<gene>
    <name evidence="3" type="ORF">DEW08_04595</name>
</gene>
<proteinExistence type="predicted"/>
<keyword evidence="2" id="KW-0472">Membrane</keyword>
<dbReference type="KEGG" id="azz:DEW08_04595"/>
<dbReference type="EMBL" id="CP029352">
    <property type="protein sequence ID" value="AWK85541.1"/>
    <property type="molecule type" value="Genomic_DNA"/>
</dbReference>
<keyword evidence="2" id="KW-1133">Transmembrane helix</keyword>
<keyword evidence="4" id="KW-1185">Reference proteome</keyword>
<dbReference type="Proteomes" id="UP000245629">
    <property type="component" value="Chromosome 1"/>
</dbReference>
<dbReference type="AlphaFoldDB" id="A0A2S2CM39"/>